<protein>
    <submittedName>
        <fullName evidence="1">Uncharacterized protein</fullName>
    </submittedName>
</protein>
<reference evidence="1" key="1">
    <citation type="submission" date="2016-04" db="EMBL/GenBank/DDBJ databases">
        <authorList>
            <person name="Evans L.H."/>
            <person name="Alamgir A."/>
            <person name="Owens N."/>
            <person name="Weber N.D."/>
            <person name="Virtaneva K."/>
            <person name="Barbian K."/>
            <person name="Babar A."/>
            <person name="Rosenke K."/>
        </authorList>
    </citation>
    <scope>NUCLEOTIDE SEQUENCE [LARGE SCALE GENOMIC DNA]</scope>
    <source>
        <strain evidence="1">CBS 101.48</strain>
    </source>
</reference>
<dbReference type="AlphaFoldDB" id="A0A168LK82"/>
<evidence type="ECO:0000313" key="1">
    <source>
        <dbReference type="EMBL" id="SAL96970.1"/>
    </source>
</evidence>
<dbReference type="OrthoDB" id="2287221at2759"/>
<sequence length="400" mass="45234">MMCPQIRIKLHRKFNRYVSIIKNPEIRLDQKRLLEDLKKFKNSEESRRFWLEMKRLDTKLTVQERCAEYVQEIAANEVGLLSIPAASTTTLENEPLLNPAQSGSEPYLFMDVDIADKFRQFQQAVRQETNDGTLYIESSVREVLSLSSILLLCPDQHSPLSMGIFTETVLSGLWKKGLNECLDTTLDISDTTCMTASRAIANVESGLQSKDEAELDLLIYGKTVDPLTRSLLRGICVGMRKLPLVAIKDKESIGECELFNMYFDPILSSLLSNPDKNVLLRWSNVISAESGDMRPDATISKIHQRSFGASLGYGEVKVARQRTDHHALCHDLLRLGIMTKDTLDQNKLEGALSFQIHGFHVSFFMTSLRHDGLYIMQEIGEVTFPRSLEELATFVLRAPG</sequence>
<dbReference type="OMA" id="YWMERTR"/>
<dbReference type="InParanoid" id="A0A168LK82"/>
<keyword evidence="2" id="KW-1185">Reference proteome</keyword>
<organism evidence="1">
    <name type="scientific">Absidia glauca</name>
    <name type="common">Pin mould</name>
    <dbReference type="NCBI Taxonomy" id="4829"/>
    <lineage>
        <taxon>Eukaryota</taxon>
        <taxon>Fungi</taxon>
        <taxon>Fungi incertae sedis</taxon>
        <taxon>Mucoromycota</taxon>
        <taxon>Mucoromycotina</taxon>
        <taxon>Mucoromycetes</taxon>
        <taxon>Mucorales</taxon>
        <taxon>Cunninghamellaceae</taxon>
        <taxon>Absidia</taxon>
    </lineage>
</organism>
<accession>A0A168LK82</accession>
<gene>
    <name evidence="1" type="primary">ABSGL_02428.1 scaffold 3452</name>
</gene>
<evidence type="ECO:0000313" key="2">
    <source>
        <dbReference type="Proteomes" id="UP000078561"/>
    </source>
</evidence>
<name>A0A168LK82_ABSGL</name>
<dbReference type="EMBL" id="LT551507">
    <property type="protein sequence ID" value="SAL96970.1"/>
    <property type="molecule type" value="Genomic_DNA"/>
</dbReference>
<dbReference type="STRING" id="4829.A0A168LK82"/>
<dbReference type="Proteomes" id="UP000078561">
    <property type="component" value="Unassembled WGS sequence"/>
</dbReference>
<proteinExistence type="predicted"/>